<dbReference type="AlphaFoldDB" id="E6Q3M8"/>
<gene>
    <name evidence="1" type="ORF">CARN4_0781</name>
</gene>
<evidence type="ECO:0000313" key="1">
    <source>
        <dbReference type="EMBL" id="CBI01789.1"/>
    </source>
</evidence>
<comment type="caution">
    <text evidence="1">The sequence shown here is derived from an EMBL/GenBank/DDBJ whole genome shotgun (WGS) entry which is preliminary data.</text>
</comment>
<proteinExistence type="predicted"/>
<organism evidence="1">
    <name type="scientific">mine drainage metagenome</name>
    <dbReference type="NCBI Taxonomy" id="410659"/>
    <lineage>
        <taxon>unclassified sequences</taxon>
        <taxon>metagenomes</taxon>
        <taxon>ecological metagenomes</taxon>
    </lineage>
</organism>
<dbReference type="EMBL" id="CABO01000025">
    <property type="protein sequence ID" value="CBI01789.1"/>
    <property type="molecule type" value="Genomic_DNA"/>
</dbReference>
<protein>
    <recommendedName>
        <fullName evidence="2">DUF697 domain-containing protein</fullName>
    </recommendedName>
</protein>
<evidence type="ECO:0008006" key="2">
    <source>
        <dbReference type="Google" id="ProtNLM"/>
    </source>
</evidence>
<accession>E6Q3M8</accession>
<name>E6Q3M8_9ZZZZ</name>
<sequence length="330" mass="34856">MAANFASALGADVVKMVRRGVDMHGVRAHAQLPFRIVLAGDPAAVSRLRAILLAGNEGERLTDAARCVESYSALCAPTRELKAVLYIGAVDQVEDASSLELRALRVPIFAIGIGAMSDRAPDRPPAAGEVGNYGITELSEDALRVHVFPHLVRAAKGVEVALGRRLPVLRDLVATKITQDAAKNAVKIAVASGLVDHVPILGIALGAIASAGDTVAITALQIALMMQIEATYGRDPDFKRLWELLPIIGGGLGWRTLARELSGFMPVAGVPIKGAIAYAGTIVVGEGISFLIAHGRPMSKEQASQLYSRTKNDALQAGKNLLGRFRPKNP</sequence>
<reference evidence="1" key="1">
    <citation type="submission" date="2009-10" db="EMBL/GenBank/DDBJ databases">
        <title>Diversity of trophic interactions inside an arsenic-rich microbial ecosystem.</title>
        <authorList>
            <person name="Bertin P.N."/>
            <person name="Heinrich-Salmeron A."/>
            <person name="Pelletier E."/>
            <person name="Goulhen-Chollet F."/>
            <person name="Arsene-Ploetze F."/>
            <person name="Gallien S."/>
            <person name="Calteau A."/>
            <person name="Vallenet D."/>
            <person name="Casiot C."/>
            <person name="Chane-Woon-Ming B."/>
            <person name="Giloteaux L."/>
            <person name="Barakat M."/>
            <person name="Bonnefoy V."/>
            <person name="Bruneel O."/>
            <person name="Chandler M."/>
            <person name="Cleiss J."/>
            <person name="Duran R."/>
            <person name="Elbaz-Poulichet F."/>
            <person name="Fonknechten N."/>
            <person name="Lauga B."/>
            <person name="Mornico D."/>
            <person name="Ortet P."/>
            <person name="Schaeffer C."/>
            <person name="Siguier P."/>
            <person name="Alexander Thil Smith A."/>
            <person name="Van Dorsselaer A."/>
            <person name="Weissenbach J."/>
            <person name="Medigue C."/>
            <person name="Le Paslier D."/>
        </authorList>
    </citation>
    <scope>NUCLEOTIDE SEQUENCE</scope>
</reference>